<sequence>MFDPKYCRGDDVDAGDKNMNNDEKTAEPVTKMNAENLKISTVAPDERKKSVKKISNASNSNNSNSSSNNQQQNDQSAFEEDPFSTKLQEKVKRQEKIVRGELGKKFNQIQEESRKLAQIQNALETLEKEQQKDIDILRTRIERVEREVSANRQIFQRKEKEYRDSKSLFEESEKEKEMLTTHLRLIIFENEKKKEQKLNQLMSQLGMGSNNNQAKNAEGFKGFPSSGKGMP</sequence>
<dbReference type="PANTHER" id="PTHR21470:SF2">
    <property type="entry name" value="RAB6-INTERACTING GOLGIN"/>
    <property type="match status" value="1"/>
</dbReference>
<feature type="compositionally biased region" description="Polar residues" evidence="9">
    <location>
        <begin position="206"/>
        <end position="215"/>
    </location>
</feature>
<feature type="region of interest" description="Disordered" evidence="9">
    <location>
        <begin position="206"/>
        <end position="231"/>
    </location>
</feature>
<accession>A0A7S3LM13</accession>
<evidence type="ECO:0000256" key="1">
    <source>
        <dbReference type="ARBA" id="ARBA00004496"/>
    </source>
</evidence>
<evidence type="ECO:0000256" key="5">
    <source>
        <dbReference type="ARBA" id="ARBA00022490"/>
    </source>
</evidence>
<feature type="region of interest" description="Disordered" evidence="9">
    <location>
        <begin position="1"/>
        <end position="91"/>
    </location>
</feature>
<gene>
    <name evidence="10" type="ORF">ASTO00021_LOCUS3334</name>
</gene>
<name>A0A7S3LM13_9STRA</name>
<keyword evidence="6" id="KW-0333">Golgi apparatus</keyword>
<evidence type="ECO:0000256" key="8">
    <source>
        <dbReference type="SAM" id="Coils"/>
    </source>
</evidence>
<keyword evidence="7 8" id="KW-0175">Coiled coil</keyword>
<dbReference type="AlphaFoldDB" id="A0A7S3LM13"/>
<feature type="compositionally biased region" description="Basic and acidic residues" evidence="9">
    <location>
        <begin position="1"/>
        <end position="26"/>
    </location>
</feature>
<feature type="compositionally biased region" description="Low complexity" evidence="9">
    <location>
        <begin position="55"/>
        <end position="76"/>
    </location>
</feature>
<evidence type="ECO:0000256" key="4">
    <source>
        <dbReference type="ARBA" id="ARBA00014130"/>
    </source>
</evidence>
<dbReference type="InterPro" id="IPR007033">
    <property type="entry name" value="GORAB"/>
</dbReference>
<comment type="subcellular location">
    <subcellularLocation>
        <location evidence="1">Cytoplasm</location>
    </subcellularLocation>
    <subcellularLocation>
        <location evidence="2">Golgi apparatus</location>
    </subcellularLocation>
</comment>
<feature type="coiled-coil region" evidence="8">
    <location>
        <begin position="109"/>
        <end position="175"/>
    </location>
</feature>
<dbReference type="Pfam" id="PF04949">
    <property type="entry name" value="Transcrip_act"/>
    <property type="match status" value="1"/>
</dbReference>
<comment type="similarity">
    <text evidence="3">Belongs to the GORAB family.</text>
</comment>
<evidence type="ECO:0000256" key="9">
    <source>
        <dbReference type="SAM" id="MobiDB-lite"/>
    </source>
</evidence>
<dbReference type="PANTHER" id="PTHR21470">
    <property type="entry name" value="RAB6-INTERACTING PROTEIN GORAB"/>
    <property type="match status" value="1"/>
</dbReference>
<evidence type="ECO:0000256" key="7">
    <source>
        <dbReference type="ARBA" id="ARBA00023054"/>
    </source>
</evidence>
<keyword evidence="5" id="KW-0963">Cytoplasm</keyword>
<dbReference type="GO" id="GO:0005794">
    <property type="term" value="C:Golgi apparatus"/>
    <property type="evidence" value="ECO:0007669"/>
    <property type="project" value="UniProtKB-SubCell"/>
</dbReference>
<reference evidence="10" key="1">
    <citation type="submission" date="2021-01" db="EMBL/GenBank/DDBJ databases">
        <authorList>
            <person name="Corre E."/>
            <person name="Pelletier E."/>
            <person name="Niang G."/>
            <person name="Scheremetjew M."/>
            <person name="Finn R."/>
            <person name="Kale V."/>
            <person name="Holt S."/>
            <person name="Cochrane G."/>
            <person name="Meng A."/>
            <person name="Brown T."/>
            <person name="Cohen L."/>
        </authorList>
    </citation>
    <scope>NUCLEOTIDE SEQUENCE</scope>
    <source>
        <strain evidence="10">GSBS06</strain>
    </source>
</reference>
<proteinExistence type="inferred from homology"/>
<evidence type="ECO:0000256" key="3">
    <source>
        <dbReference type="ARBA" id="ARBA00005599"/>
    </source>
</evidence>
<evidence type="ECO:0000256" key="2">
    <source>
        <dbReference type="ARBA" id="ARBA00004555"/>
    </source>
</evidence>
<organism evidence="10">
    <name type="scientific">Aplanochytrium stocchinoi</name>
    <dbReference type="NCBI Taxonomy" id="215587"/>
    <lineage>
        <taxon>Eukaryota</taxon>
        <taxon>Sar</taxon>
        <taxon>Stramenopiles</taxon>
        <taxon>Bigyra</taxon>
        <taxon>Labyrinthulomycetes</taxon>
        <taxon>Thraustochytrida</taxon>
        <taxon>Thraustochytriidae</taxon>
        <taxon>Aplanochytrium</taxon>
    </lineage>
</organism>
<protein>
    <recommendedName>
        <fullName evidence="4">RAB6-interacting golgin</fullName>
    </recommendedName>
</protein>
<evidence type="ECO:0000256" key="6">
    <source>
        <dbReference type="ARBA" id="ARBA00023034"/>
    </source>
</evidence>
<dbReference type="EMBL" id="HBIN01004708">
    <property type="protein sequence ID" value="CAE0433016.1"/>
    <property type="molecule type" value="Transcribed_RNA"/>
</dbReference>
<evidence type="ECO:0000313" key="10">
    <source>
        <dbReference type="EMBL" id="CAE0433016.1"/>
    </source>
</evidence>